<protein>
    <submittedName>
        <fullName evidence="1">Uncharacterized protein</fullName>
    </submittedName>
</protein>
<dbReference type="AlphaFoldDB" id="A0A5C5YBA8"/>
<keyword evidence="2" id="KW-1185">Reference proteome</keyword>
<sequence length="118" mass="12464">MVGLGENQGRGYSFQSPSGMLHGAAVNSGKAFFAPADGVCWVSVDPEVDDADNVSVHHLSLGTDADDQPLRTGAVEAIGRHVLFAAGKGMTPNFVSSKQTLRSPPSTAWFFRCPMAKQ</sequence>
<accession>A0A5C5YBA8</accession>
<organism evidence="1 2">
    <name type="scientific">Crateriforma conspicua</name>
    <dbReference type="NCBI Taxonomy" id="2527996"/>
    <lineage>
        <taxon>Bacteria</taxon>
        <taxon>Pseudomonadati</taxon>
        <taxon>Planctomycetota</taxon>
        <taxon>Planctomycetia</taxon>
        <taxon>Planctomycetales</taxon>
        <taxon>Planctomycetaceae</taxon>
        <taxon>Crateriforma</taxon>
    </lineage>
</organism>
<proteinExistence type="predicted"/>
<comment type="caution">
    <text evidence="1">The sequence shown here is derived from an EMBL/GenBank/DDBJ whole genome shotgun (WGS) entry which is preliminary data.</text>
</comment>
<evidence type="ECO:0000313" key="1">
    <source>
        <dbReference type="EMBL" id="TWT70562.1"/>
    </source>
</evidence>
<dbReference type="EMBL" id="SJPL01000001">
    <property type="protein sequence ID" value="TWT70562.1"/>
    <property type="molecule type" value="Genomic_DNA"/>
</dbReference>
<reference evidence="1 2" key="1">
    <citation type="submission" date="2019-02" db="EMBL/GenBank/DDBJ databases">
        <title>Deep-cultivation of Planctomycetes and their phenomic and genomic characterization uncovers novel biology.</title>
        <authorList>
            <person name="Wiegand S."/>
            <person name="Jogler M."/>
            <person name="Boedeker C."/>
            <person name="Pinto D."/>
            <person name="Vollmers J."/>
            <person name="Rivas-Marin E."/>
            <person name="Kohn T."/>
            <person name="Peeters S.H."/>
            <person name="Heuer A."/>
            <person name="Rast P."/>
            <person name="Oberbeckmann S."/>
            <person name="Bunk B."/>
            <person name="Jeske O."/>
            <person name="Meyerdierks A."/>
            <person name="Storesund J.E."/>
            <person name="Kallscheuer N."/>
            <person name="Luecker S."/>
            <person name="Lage O.M."/>
            <person name="Pohl T."/>
            <person name="Merkel B.J."/>
            <person name="Hornburger P."/>
            <person name="Mueller R.-W."/>
            <person name="Bruemmer F."/>
            <person name="Labrenz M."/>
            <person name="Spormann A.M."/>
            <person name="Op Den Camp H."/>
            <person name="Overmann J."/>
            <person name="Amann R."/>
            <person name="Jetten M.S.M."/>
            <person name="Mascher T."/>
            <person name="Medema M.H."/>
            <person name="Devos D.P."/>
            <person name="Kaster A.-K."/>
            <person name="Ovreas L."/>
            <person name="Rohde M."/>
            <person name="Galperin M.Y."/>
            <person name="Jogler C."/>
        </authorList>
    </citation>
    <scope>NUCLEOTIDE SEQUENCE [LARGE SCALE GENOMIC DNA]</scope>
    <source>
        <strain evidence="1 2">Pan14r</strain>
    </source>
</reference>
<dbReference type="Proteomes" id="UP000317238">
    <property type="component" value="Unassembled WGS sequence"/>
</dbReference>
<evidence type="ECO:0000313" key="2">
    <source>
        <dbReference type="Proteomes" id="UP000317238"/>
    </source>
</evidence>
<gene>
    <name evidence="1" type="ORF">Pan14r_28690</name>
</gene>
<name>A0A5C5YBA8_9PLAN</name>